<reference evidence="1" key="1">
    <citation type="submission" date="2021-06" db="EMBL/GenBank/DDBJ databases">
        <title>Comparative genomics, transcriptomics and evolutionary studies reveal genomic signatures of adaptation to plant cell wall in hemibiotrophic fungi.</title>
        <authorList>
            <consortium name="DOE Joint Genome Institute"/>
            <person name="Baroncelli R."/>
            <person name="Diaz J.F."/>
            <person name="Benocci T."/>
            <person name="Peng M."/>
            <person name="Battaglia E."/>
            <person name="Haridas S."/>
            <person name="Andreopoulos W."/>
            <person name="Labutti K."/>
            <person name="Pangilinan J."/>
            <person name="Floch G.L."/>
            <person name="Makela M.R."/>
            <person name="Henrissat B."/>
            <person name="Grigoriev I.V."/>
            <person name="Crouch J.A."/>
            <person name="De Vries R.P."/>
            <person name="Sukno S.A."/>
            <person name="Thon M.R."/>
        </authorList>
    </citation>
    <scope>NUCLEOTIDE SEQUENCE</scope>
    <source>
        <strain evidence="1">MAFF235873</strain>
    </source>
</reference>
<evidence type="ECO:0000313" key="2">
    <source>
        <dbReference type="Proteomes" id="UP001232148"/>
    </source>
</evidence>
<proteinExistence type="predicted"/>
<dbReference type="EMBL" id="MU843012">
    <property type="protein sequence ID" value="KAK2023115.1"/>
    <property type="molecule type" value="Genomic_DNA"/>
</dbReference>
<keyword evidence="2" id="KW-1185">Reference proteome</keyword>
<protein>
    <submittedName>
        <fullName evidence="1">Uncharacterized protein</fullName>
    </submittedName>
</protein>
<sequence>MYVNCSPFPFVAWSRWLSLQPHSVSSTHSLSPSLPLSLSLLTPLSRLSILYIPSYLVLPCLMHKPIPLSWLFLAPVTVLRMAKTKTQQRCEKDEHVPQMNTYTQAHARMYSVQFGCCSSSGLNCNCVHAGTCTGTLSRPLSLP</sequence>
<comment type="caution">
    <text evidence="1">The sequence shown here is derived from an EMBL/GenBank/DDBJ whole genome shotgun (WGS) entry which is preliminary data.</text>
</comment>
<dbReference type="AlphaFoldDB" id="A0AAD9LYM6"/>
<dbReference type="Proteomes" id="UP001232148">
    <property type="component" value="Unassembled WGS sequence"/>
</dbReference>
<accession>A0AAD9LYM6</accession>
<gene>
    <name evidence="1" type="ORF">LX32DRAFT_163285</name>
</gene>
<evidence type="ECO:0000313" key="1">
    <source>
        <dbReference type="EMBL" id="KAK2023115.1"/>
    </source>
</evidence>
<name>A0AAD9LYM6_9PEZI</name>
<organism evidence="1 2">
    <name type="scientific">Colletotrichum zoysiae</name>
    <dbReference type="NCBI Taxonomy" id="1216348"/>
    <lineage>
        <taxon>Eukaryota</taxon>
        <taxon>Fungi</taxon>
        <taxon>Dikarya</taxon>
        <taxon>Ascomycota</taxon>
        <taxon>Pezizomycotina</taxon>
        <taxon>Sordariomycetes</taxon>
        <taxon>Hypocreomycetidae</taxon>
        <taxon>Glomerellales</taxon>
        <taxon>Glomerellaceae</taxon>
        <taxon>Colletotrichum</taxon>
        <taxon>Colletotrichum graminicola species complex</taxon>
    </lineage>
</organism>